<evidence type="ECO:0000256" key="5">
    <source>
        <dbReference type="SAM" id="Phobius"/>
    </source>
</evidence>
<gene>
    <name evidence="7" type="ORF">GCM10007350_10230</name>
</gene>
<dbReference type="Gene3D" id="1.20.1250.20">
    <property type="entry name" value="MFS general substrate transporter like domains"/>
    <property type="match status" value="1"/>
</dbReference>
<proteinExistence type="predicted"/>
<comment type="caution">
    <text evidence="7">The sequence shown here is derived from an EMBL/GenBank/DDBJ whole genome shotgun (WGS) entry which is preliminary data.</text>
</comment>
<keyword evidence="3 5" id="KW-1133">Transmembrane helix</keyword>
<feature type="transmembrane region" description="Helical" evidence="5">
    <location>
        <begin position="367"/>
        <end position="387"/>
    </location>
</feature>
<feature type="transmembrane region" description="Helical" evidence="5">
    <location>
        <begin position="236"/>
        <end position="254"/>
    </location>
</feature>
<keyword evidence="4 5" id="KW-0472">Membrane</keyword>
<feature type="transmembrane region" description="Helical" evidence="5">
    <location>
        <begin position="174"/>
        <end position="193"/>
    </location>
</feature>
<dbReference type="InterPro" id="IPR011701">
    <property type="entry name" value="MFS"/>
</dbReference>
<evidence type="ECO:0000256" key="2">
    <source>
        <dbReference type="ARBA" id="ARBA00022692"/>
    </source>
</evidence>
<dbReference type="Gene3D" id="1.20.1720.10">
    <property type="entry name" value="Multidrug resistance protein D"/>
    <property type="match status" value="1"/>
</dbReference>
<reference evidence="8" key="1">
    <citation type="journal article" date="2019" name="Int. J. Syst. Evol. Microbiol.">
        <title>The Global Catalogue of Microorganisms (GCM) 10K type strain sequencing project: providing services to taxonomists for standard genome sequencing and annotation.</title>
        <authorList>
            <consortium name="The Broad Institute Genomics Platform"/>
            <consortium name="The Broad Institute Genome Sequencing Center for Infectious Disease"/>
            <person name="Wu L."/>
            <person name="Ma J."/>
        </authorList>
    </citation>
    <scope>NUCLEOTIDE SEQUENCE [LARGE SCALE GENOMIC DNA]</scope>
    <source>
        <strain evidence="8">KCTC 23701</strain>
    </source>
</reference>
<feature type="transmembrane region" description="Helical" evidence="5">
    <location>
        <begin position="111"/>
        <end position="131"/>
    </location>
</feature>
<dbReference type="PANTHER" id="PTHR23501:SF38">
    <property type="entry name" value="PERMEASE"/>
    <property type="match status" value="1"/>
</dbReference>
<evidence type="ECO:0000313" key="7">
    <source>
        <dbReference type="EMBL" id="GHD59167.1"/>
    </source>
</evidence>
<dbReference type="PANTHER" id="PTHR23501">
    <property type="entry name" value="MAJOR FACILITATOR SUPERFAMILY"/>
    <property type="match status" value="1"/>
</dbReference>
<dbReference type="InterPro" id="IPR036259">
    <property type="entry name" value="MFS_trans_sf"/>
</dbReference>
<feature type="transmembrane region" description="Helical" evidence="5">
    <location>
        <begin position="205"/>
        <end position="224"/>
    </location>
</feature>
<comment type="subcellular location">
    <subcellularLocation>
        <location evidence="1">Membrane</location>
        <topology evidence="1">Multi-pass membrane protein</topology>
    </subcellularLocation>
</comment>
<evidence type="ECO:0000256" key="3">
    <source>
        <dbReference type="ARBA" id="ARBA00022989"/>
    </source>
</evidence>
<organism evidence="7 8">
    <name type="scientific">Jeongeupia chitinilytica</name>
    <dbReference type="NCBI Taxonomy" id="1041641"/>
    <lineage>
        <taxon>Bacteria</taxon>
        <taxon>Pseudomonadati</taxon>
        <taxon>Pseudomonadota</taxon>
        <taxon>Betaproteobacteria</taxon>
        <taxon>Neisseriales</taxon>
        <taxon>Chitinibacteraceae</taxon>
        <taxon>Jeongeupia</taxon>
    </lineage>
</organism>
<feature type="transmembrane region" description="Helical" evidence="5">
    <location>
        <begin position="492"/>
        <end position="509"/>
    </location>
</feature>
<feature type="transmembrane region" description="Helical" evidence="5">
    <location>
        <begin position="266"/>
        <end position="287"/>
    </location>
</feature>
<keyword evidence="2 5" id="KW-0812">Transmembrane</keyword>
<feature type="transmembrane region" description="Helical" evidence="5">
    <location>
        <begin position="56"/>
        <end position="73"/>
    </location>
</feature>
<protein>
    <submittedName>
        <fullName evidence="7">MFS transporter</fullName>
    </submittedName>
</protein>
<dbReference type="InterPro" id="IPR020846">
    <property type="entry name" value="MFS_dom"/>
</dbReference>
<feature type="transmembrane region" description="Helical" evidence="5">
    <location>
        <begin position="85"/>
        <end position="105"/>
    </location>
</feature>
<dbReference type="Pfam" id="PF07690">
    <property type="entry name" value="MFS_1"/>
    <property type="match status" value="1"/>
</dbReference>
<accession>A0ABQ3GYT1</accession>
<feature type="transmembrane region" description="Helical" evidence="5">
    <location>
        <begin position="307"/>
        <end position="329"/>
    </location>
</feature>
<keyword evidence="8" id="KW-1185">Reference proteome</keyword>
<feature type="transmembrane region" description="Helical" evidence="5">
    <location>
        <begin position="341"/>
        <end position="361"/>
    </location>
</feature>
<evidence type="ECO:0000256" key="1">
    <source>
        <dbReference type="ARBA" id="ARBA00004141"/>
    </source>
</evidence>
<dbReference type="EMBL" id="BMYO01000002">
    <property type="protein sequence ID" value="GHD59167.1"/>
    <property type="molecule type" value="Genomic_DNA"/>
</dbReference>
<name>A0ABQ3GYT1_9NEIS</name>
<dbReference type="PROSITE" id="PS50850">
    <property type="entry name" value="MFS"/>
    <property type="match status" value="1"/>
</dbReference>
<dbReference type="Proteomes" id="UP000604737">
    <property type="component" value="Unassembled WGS sequence"/>
</dbReference>
<dbReference type="RefSeq" id="WP_189459079.1">
    <property type="nucleotide sequence ID" value="NZ_BMYO01000002.1"/>
</dbReference>
<feature type="domain" description="Major facilitator superfamily (MFS) profile" evidence="6">
    <location>
        <begin position="19"/>
        <end position="514"/>
    </location>
</feature>
<evidence type="ECO:0000256" key="4">
    <source>
        <dbReference type="ARBA" id="ARBA00023136"/>
    </source>
</evidence>
<feature type="transmembrane region" description="Helical" evidence="5">
    <location>
        <begin position="143"/>
        <end position="162"/>
    </location>
</feature>
<evidence type="ECO:0000259" key="6">
    <source>
        <dbReference type="PROSITE" id="PS50850"/>
    </source>
</evidence>
<evidence type="ECO:0000313" key="8">
    <source>
        <dbReference type="Proteomes" id="UP000604737"/>
    </source>
</evidence>
<dbReference type="SUPFAM" id="SSF103473">
    <property type="entry name" value="MFS general substrate transporter"/>
    <property type="match status" value="1"/>
</dbReference>
<sequence length="514" mass="56136">MITRLRLHARLRAGKKRLLMALLGLITGVEFLENMMFVFAASHIMGGIGAAPREFAQAQAAYAIGSLMMIVKQQWSVRRFGYRRYLCAALTLFIIGTIGCSQSGSLGSLTLFRFVQGVGGGAFFTSSRVLIPLMFKGPERALAVKYFMYGIFSASCIAPLLAATLVDNGSWHMVFYGALPPAVLALLGAWFLLPDAEPATEREPLAIGGLLLFGTAVLCLQLMLSDTRYDVFAHPFRLLLLAGGGLTLLLVFLVHQWRHPQPILHLRVLANPVYLTGLGLYFLYYAIKNFSGYLFPIYAERGLGLPLIAVGWLDSFAGVATFVAVMLYIRFSRGLPDKKPLMLAGTLIMAGVCWWFSLMPPGVDTHWLMYGLAFQGLFSVMVVLPVAGLTFSELGDAYFGHGYQGKNLMRQLATSMSSALAAVLLQDRQFAVHDNLAGAVHAGNPQIDSWLAHMADVFRQNGFGDAEALAGAQAELARLLAQQAQLLACQDMYRYLAGFAVVTGLIIAAQRKLR</sequence>